<evidence type="ECO:0000313" key="7">
    <source>
        <dbReference type="Proteomes" id="UP000196531"/>
    </source>
</evidence>
<sequence length="130" mass="15006">MKTKKYYVFHGARIIQGLTFFVMGLNGFFHFLSMPGKGDEAQQFVNALAQTEYFWPFEKIVEIIFGLFLLCNRFVPLAVDGLAPIVINIMLFHLFLDLEGIAPGLLVLSTELTLFLILWKRHFRSLFKSK</sequence>
<dbReference type="AlphaFoldDB" id="A0A1Y5F4M6"/>
<keyword evidence="3 5" id="KW-1133">Transmembrane helix</keyword>
<protein>
    <recommendedName>
        <fullName evidence="8">DoxX family protein</fullName>
    </recommendedName>
</protein>
<dbReference type="InterPro" id="IPR032808">
    <property type="entry name" value="DoxX"/>
</dbReference>
<dbReference type="EMBL" id="MAAO01000008">
    <property type="protein sequence ID" value="OUR95533.1"/>
    <property type="molecule type" value="Genomic_DNA"/>
</dbReference>
<evidence type="ECO:0000256" key="4">
    <source>
        <dbReference type="ARBA" id="ARBA00023136"/>
    </source>
</evidence>
<feature type="transmembrane region" description="Helical" evidence="5">
    <location>
        <begin position="77"/>
        <end position="95"/>
    </location>
</feature>
<name>A0A1Y5F4M6_9BACT</name>
<dbReference type="GO" id="GO:0016020">
    <property type="term" value="C:membrane"/>
    <property type="evidence" value="ECO:0007669"/>
    <property type="project" value="UniProtKB-SubCell"/>
</dbReference>
<accession>A0A1Y5F4M6</accession>
<evidence type="ECO:0000256" key="5">
    <source>
        <dbReference type="SAM" id="Phobius"/>
    </source>
</evidence>
<evidence type="ECO:0008006" key="8">
    <source>
        <dbReference type="Google" id="ProtNLM"/>
    </source>
</evidence>
<organism evidence="6 7">
    <name type="scientific">Halobacteriovorax marinus</name>
    <dbReference type="NCBI Taxonomy" id="97084"/>
    <lineage>
        <taxon>Bacteria</taxon>
        <taxon>Pseudomonadati</taxon>
        <taxon>Bdellovibrionota</taxon>
        <taxon>Bacteriovoracia</taxon>
        <taxon>Bacteriovoracales</taxon>
        <taxon>Halobacteriovoraceae</taxon>
        <taxon>Halobacteriovorax</taxon>
    </lineage>
</organism>
<keyword evidence="2 5" id="KW-0812">Transmembrane</keyword>
<dbReference type="Proteomes" id="UP000196531">
    <property type="component" value="Unassembled WGS sequence"/>
</dbReference>
<evidence type="ECO:0000256" key="3">
    <source>
        <dbReference type="ARBA" id="ARBA00022989"/>
    </source>
</evidence>
<feature type="transmembrane region" description="Helical" evidence="5">
    <location>
        <begin position="101"/>
        <end position="119"/>
    </location>
</feature>
<feature type="transmembrane region" description="Helical" evidence="5">
    <location>
        <begin position="53"/>
        <end position="70"/>
    </location>
</feature>
<comment type="subcellular location">
    <subcellularLocation>
        <location evidence="1">Membrane</location>
        <topology evidence="1">Multi-pass membrane protein</topology>
    </subcellularLocation>
</comment>
<evidence type="ECO:0000256" key="1">
    <source>
        <dbReference type="ARBA" id="ARBA00004141"/>
    </source>
</evidence>
<proteinExistence type="predicted"/>
<reference evidence="7" key="1">
    <citation type="journal article" date="2017" name="Proc. Natl. Acad. Sci. U.S.A.">
        <title>Simulation of Deepwater Horizon oil plume reveals substrate specialization within a complex community of hydrocarbon-degraders.</title>
        <authorList>
            <person name="Hu P."/>
            <person name="Dubinsky E.A."/>
            <person name="Probst A.J."/>
            <person name="Wang J."/>
            <person name="Sieber C.M.K."/>
            <person name="Tom L.M."/>
            <person name="Gardinali P."/>
            <person name="Banfield J.F."/>
            <person name="Atlas R.M."/>
            <person name="Andersen G.L."/>
        </authorList>
    </citation>
    <scope>NUCLEOTIDE SEQUENCE [LARGE SCALE GENOMIC DNA]</scope>
</reference>
<dbReference type="Pfam" id="PF07681">
    <property type="entry name" value="DoxX"/>
    <property type="match status" value="1"/>
</dbReference>
<comment type="caution">
    <text evidence="6">The sequence shown here is derived from an EMBL/GenBank/DDBJ whole genome shotgun (WGS) entry which is preliminary data.</text>
</comment>
<gene>
    <name evidence="6" type="ORF">A9Q84_16330</name>
</gene>
<evidence type="ECO:0000313" key="6">
    <source>
        <dbReference type="EMBL" id="OUR95533.1"/>
    </source>
</evidence>
<feature type="transmembrane region" description="Helical" evidence="5">
    <location>
        <begin position="12"/>
        <end position="33"/>
    </location>
</feature>
<keyword evidence="4 5" id="KW-0472">Membrane</keyword>
<evidence type="ECO:0000256" key="2">
    <source>
        <dbReference type="ARBA" id="ARBA00022692"/>
    </source>
</evidence>